<dbReference type="Proteomes" id="UP000295341">
    <property type="component" value="Unassembled WGS sequence"/>
</dbReference>
<dbReference type="AlphaFoldDB" id="A0A4R7PED3"/>
<keyword evidence="2" id="KW-1185">Reference proteome</keyword>
<dbReference type="OrthoDB" id="4775342at2"/>
<gene>
    <name evidence="1" type="ORF">DFR24_1962</name>
</gene>
<protein>
    <submittedName>
        <fullName evidence="1">Uncharacterized protein</fullName>
    </submittedName>
</protein>
<comment type="caution">
    <text evidence="1">The sequence shown here is derived from an EMBL/GenBank/DDBJ whole genome shotgun (WGS) entry which is preliminary data.</text>
</comment>
<evidence type="ECO:0000313" key="1">
    <source>
        <dbReference type="EMBL" id="TDU32564.1"/>
    </source>
</evidence>
<organism evidence="1 2">
    <name type="scientific">Panacagrimonas perspica</name>
    <dbReference type="NCBI Taxonomy" id="381431"/>
    <lineage>
        <taxon>Bacteria</taxon>
        <taxon>Pseudomonadati</taxon>
        <taxon>Pseudomonadota</taxon>
        <taxon>Gammaproteobacteria</taxon>
        <taxon>Nevskiales</taxon>
        <taxon>Nevskiaceae</taxon>
        <taxon>Panacagrimonas</taxon>
    </lineage>
</organism>
<dbReference type="EMBL" id="SOBT01000008">
    <property type="protein sequence ID" value="TDU32564.1"/>
    <property type="molecule type" value="Genomic_DNA"/>
</dbReference>
<name>A0A4R7PED3_9GAMM</name>
<accession>A0A4R7PED3</accession>
<sequence length="109" mass="12369">MSEVIVNLWAIYDAGSRVVYALAGRCYEMEGTEPQKLALLKALSRHDHRNAKRYPVPKRFAIHYGDGVRKEGVTYLNAISDPNVNLFEEVTGLGEKRIREQLAPKLLLE</sequence>
<evidence type="ECO:0000313" key="2">
    <source>
        <dbReference type="Proteomes" id="UP000295341"/>
    </source>
</evidence>
<reference evidence="1 2" key="1">
    <citation type="submission" date="2019-03" db="EMBL/GenBank/DDBJ databases">
        <title>Genomic Encyclopedia of Type Strains, Phase IV (KMG-IV): sequencing the most valuable type-strain genomes for metagenomic binning, comparative biology and taxonomic classification.</title>
        <authorList>
            <person name="Goeker M."/>
        </authorList>
    </citation>
    <scope>NUCLEOTIDE SEQUENCE [LARGE SCALE GENOMIC DNA]</scope>
    <source>
        <strain evidence="1 2">DSM 26377</strain>
    </source>
</reference>
<dbReference type="RefSeq" id="WP_133881055.1">
    <property type="nucleotide sequence ID" value="NZ_MWIN01000001.1"/>
</dbReference>
<proteinExistence type="predicted"/>